<evidence type="ECO:0000313" key="3">
    <source>
        <dbReference type="WBParaSite" id="jg21553"/>
    </source>
</evidence>
<feature type="region of interest" description="Disordered" evidence="1">
    <location>
        <begin position="15"/>
        <end position="34"/>
    </location>
</feature>
<protein>
    <submittedName>
        <fullName evidence="3">Uncharacterized protein</fullName>
    </submittedName>
</protein>
<sequence>MFNLLGNLQKNIAGLYEPKSPADPSEKIDTNKVVDTDECKDNLESQPDFKQNANEAETESGKSGNNFFAEAALNTSLIADKMFGYARVAHEKANKLSSIISEHTIIGDLEKENEHFKETLLNEKLVEACDYPWAGMPDENVARKHIFSLSLDERTFWLNLQLMTI</sequence>
<name>A0A915DNU1_9BILA</name>
<reference evidence="3" key="1">
    <citation type="submission" date="2022-11" db="UniProtKB">
        <authorList>
            <consortium name="WormBaseParasite"/>
        </authorList>
    </citation>
    <scope>IDENTIFICATION</scope>
</reference>
<organism evidence="2 3">
    <name type="scientific">Ditylenchus dipsaci</name>
    <dbReference type="NCBI Taxonomy" id="166011"/>
    <lineage>
        <taxon>Eukaryota</taxon>
        <taxon>Metazoa</taxon>
        <taxon>Ecdysozoa</taxon>
        <taxon>Nematoda</taxon>
        <taxon>Chromadorea</taxon>
        <taxon>Rhabditida</taxon>
        <taxon>Tylenchina</taxon>
        <taxon>Tylenchomorpha</taxon>
        <taxon>Sphaerularioidea</taxon>
        <taxon>Anguinidae</taxon>
        <taxon>Anguininae</taxon>
        <taxon>Ditylenchus</taxon>
    </lineage>
</organism>
<keyword evidence="2" id="KW-1185">Reference proteome</keyword>
<proteinExistence type="predicted"/>
<accession>A0A915DNU1</accession>
<feature type="compositionally biased region" description="Basic and acidic residues" evidence="1">
    <location>
        <begin position="24"/>
        <end position="34"/>
    </location>
</feature>
<evidence type="ECO:0000256" key="1">
    <source>
        <dbReference type="SAM" id="MobiDB-lite"/>
    </source>
</evidence>
<dbReference type="WBParaSite" id="jg21553">
    <property type="protein sequence ID" value="jg21553"/>
    <property type="gene ID" value="jg21553"/>
</dbReference>
<dbReference type="Proteomes" id="UP000887574">
    <property type="component" value="Unplaced"/>
</dbReference>
<feature type="region of interest" description="Disordered" evidence="1">
    <location>
        <begin position="42"/>
        <end position="63"/>
    </location>
</feature>
<dbReference type="AlphaFoldDB" id="A0A915DNU1"/>
<feature type="compositionally biased region" description="Polar residues" evidence="1">
    <location>
        <begin position="44"/>
        <end position="63"/>
    </location>
</feature>
<evidence type="ECO:0000313" key="2">
    <source>
        <dbReference type="Proteomes" id="UP000887574"/>
    </source>
</evidence>